<keyword evidence="2" id="KW-1185">Reference proteome</keyword>
<gene>
    <name evidence="1" type="ORF">NDU88_004635</name>
</gene>
<dbReference type="EMBL" id="JANPWB010000013">
    <property type="protein sequence ID" value="KAJ1107242.1"/>
    <property type="molecule type" value="Genomic_DNA"/>
</dbReference>
<dbReference type="Proteomes" id="UP001066276">
    <property type="component" value="Chromosome 9"/>
</dbReference>
<dbReference type="AlphaFoldDB" id="A0AAV7MVH2"/>
<evidence type="ECO:0000313" key="2">
    <source>
        <dbReference type="Proteomes" id="UP001066276"/>
    </source>
</evidence>
<name>A0AAV7MVH2_PLEWA</name>
<comment type="caution">
    <text evidence="1">The sequence shown here is derived from an EMBL/GenBank/DDBJ whole genome shotgun (WGS) entry which is preliminary data.</text>
</comment>
<organism evidence="1 2">
    <name type="scientific">Pleurodeles waltl</name>
    <name type="common">Iberian ribbed newt</name>
    <dbReference type="NCBI Taxonomy" id="8319"/>
    <lineage>
        <taxon>Eukaryota</taxon>
        <taxon>Metazoa</taxon>
        <taxon>Chordata</taxon>
        <taxon>Craniata</taxon>
        <taxon>Vertebrata</taxon>
        <taxon>Euteleostomi</taxon>
        <taxon>Amphibia</taxon>
        <taxon>Batrachia</taxon>
        <taxon>Caudata</taxon>
        <taxon>Salamandroidea</taxon>
        <taxon>Salamandridae</taxon>
        <taxon>Pleurodelinae</taxon>
        <taxon>Pleurodeles</taxon>
    </lineage>
</organism>
<proteinExistence type="predicted"/>
<reference evidence="1" key="1">
    <citation type="journal article" date="2022" name="bioRxiv">
        <title>Sequencing and chromosome-scale assembly of the giantPleurodeles waltlgenome.</title>
        <authorList>
            <person name="Brown T."/>
            <person name="Elewa A."/>
            <person name="Iarovenko S."/>
            <person name="Subramanian E."/>
            <person name="Araus A.J."/>
            <person name="Petzold A."/>
            <person name="Susuki M."/>
            <person name="Suzuki K.-i.T."/>
            <person name="Hayashi T."/>
            <person name="Toyoda A."/>
            <person name="Oliveira C."/>
            <person name="Osipova E."/>
            <person name="Leigh N.D."/>
            <person name="Simon A."/>
            <person name="Yun M.H."/>
        </authorList>
    </citation>
    <scope>NUCLEOTIDE SEQUENCE</scope>
    <source>
        <strain evidence="1">20211129_DDA</strain>
        <tissue evidence="1">Liver</tissue>
    </source>
</reference>
<protein>
    <submittedName>
        <fullName evidence="1">Uncharacterized protein</fullName>
    </submittedName>
</protein>
<dbReference type="Gene3D" id="3.30.70.1820">
    <property type="entry name" value="L1 transposable element, RRM domain"/>
    <property type="match status" value="1"/>
</dbReference>
<sequence>MNLLTATDNPEQGTTVDSLLQEITAVGLRLEGIDSTISTLAAANKSKCLDIAGFQSKVSDLEQRVVAVYDHLNTVTDGELRFHCIKLVDLENRGRGDNGFPEHIEGANIQAFLKETLPTISGISFDPSLEFQRAHRLGPKRAEDSCCPRPIIACLLHHTQAQQLITTACPRNHSKLMAVRYILWRTSPKRQMNVARHFYHPTLTYANWK</sequence>
<evidence type="ECO:0000313" key="1">
    <source>
        <dbReference type="EMBL" id="KAJ1107242.1"/>
    </source>
</evidence>
<accession>A0AAV7MVH2</accession>